<reference evidence="1 2" key="1">
    <citation type="journal article" date="2008" name="BMC Genomics">
        <title>The missing link: Bordetella petrii is endowed with both the metabolic versatility of environmental bacteria and virulence traits of pathogenic Bordetellae.</title>
        <authorList>
            <person name="Gross R."/>
            <person name="Guzman C.A."/>
            <person name="Sebaihia M."/>
            <person name="Martins Dos Santos V.A."/>
            <person name="Pieper D.H."/>
            <person name="Koebnik R."/>
            <person name="Lechner M."/>
            <person name="Bartels D."/>
            <person name="Buhrmester J."/>
            <person name="Choudhuri J.V."/>
            <person name="Ebensen T."/>
            <person name="Gaigalat L."/>
            <person name="Herrmann S."/>
            <person name="Khachane A.N."/>
            <person name="Larisch C."/>
            <person name="Link S."/>
            <person name="Linke B."/>
            <person name="Meyer F."/>
            <person name="Mormann S."/>
            <person name="Nakunst D."/>
            <person name="Rueckert C."/>
            <person name="Schneiker-Bekel S."/>
            <person name="Schulze K."/>
            <person name="Vorhoelter F.J."/>
            <person name="Yevsa T."/>
            <person name="Engle J.T."/>
            <person name="Goldman W.E."/>
            <person name="Puehler A."/>
            <person name="Goebel U.B."/>
            <person name="Goesmann A."/>
            <person name="Bloecker H."/>
            <person name="Kaiser O."/>
            <person name="Martinez-Arias R."/>
        </authorList>
    </citation>
    <scope>NUCLEOTIDE SEQUENCE [LARGE SCALE GENOMIC DNA]</scope>
    <source>
        <strain evidence="2">ATCC BAA-461 / DSM 12804 / CCUG 43448 / CIP 107267 / Se-1111R</strain>
    </source>
</reference>
<keyword evidence="2" id="KW-1185">Reference proteome</keyword>
<dbReference type="AlphaFoldDB" id="A9IKB3"/>
<dbReference type="KEGG" id="bpt:Bpet2047"/>
<sequence>MQNDPPSSAAGGTEEWGWQQPHCRGQAALALFIDDLHRVLQAHAAQQLVAAAPLAAAQEQVDALLAHYVESGKAPDIFDGQSVTLKEGIDRDGVSHTVPIFSPRLKQALVAMLGRPGGGRAS</sequence>
<name>A9IKB3_BORPD</name>
<organism evidence="1 2">
    <name type="scientific">Bordetella petrii (strain ATCC BAA-461 / DSM 12804 / CCUG 43448 / CIP 107267 / Se-1111R)</name>
    <dbReference type="NCBI Taxonomy" id="340100"/>
    <lineage>
        <taxon>Bacteria</taxon>
        <taxon>Pseudomonadati</taxon>
        <taxon>Pseudomonadota</taxon>
        <taxon>Betaproteobacteria</taxon>
        <taxon>Burkholderiales</taxon>
        <taxon>Alcaligenaceae</taxon>
        <taxon>Bordetella</taxon>
    </lineage>
</organism>
<evidence type="ECO:0000313" key="2">
    <source>
        <dbReference type="Proteomes" id="UP000001225"/>
    </source>
</evidence>
<accession>A9IKB3</accession>
<protein>
    <submittedName>
        <fullName evidence="1">Uncharacterized protein</fullName>
    </submittedName>
</protein>
<dbReference type="Proteomes" id="UP000001225">
    <property type="component" value="Chromosome"/>
</dbReference>
<gene>
    <name evidence="1" type="ordered locus">Bpet2047</name>
</gene>
<dbReference type="eggNOG" id="ENOG50317MD">
    <property type="taxonomic scope" value="Bacteria"/>
</dbReference>
<evidence type="ECO:0000313" key="1">
    <source>
        <dbReference type="EMBL" id="CAP42387.1"/>
    </source>
</evidence>
<proteinExistence type="predicted"/>
<dbReference type="EMBL" id="AM902716">
    <property type="protein sequence ID" value="CAP42387.1"/>
    <property type="molecule type" value="Genomic_DNA"/>
</dbReference>